<reference evidence="3 4" key="1">
    <citation type="submission" date="2012-08" db="EMBL/GenBank/DDBJ databases">
        <title>Oryza genome evolution.</title>
        <authorList>
            <person name="Wing R.A."/>
        </authorList>
    </citation>
    <scope>NUCLEOTIDE SEQUENCE</scope>
</reference>
<dbReference type="AlphaFoldDB" id="A0A0D9V055"/>
<keyword evidence="4" id="KW-1185">Reference proteome</keyword>
<feature type="compositionally biased region" description="Polar residues" evidence="1">
    <location>
        <begin position="55"/>
        <end position="65"/>
    </location>
</feature>
<evidence type="ECO:0000256" key="2">
    <source>
        <dbReference type="SAM" id="SignalP"/>
    </source>
</evidence>
<name>A0A0D9V055_9ORYZ</name>
<feature type="region of interest" description="Disordered" evidence="1">
    <location>
        <begin position="48"/>
        <end position="82"/>
    </location>
</feature>
<reference evidence="4" key="2">
    <citation type="submission" date="2013-12" db="EMBL/GenBank/DDBJ databases">
        <authorList>
            <person name="Yu Y."/>
            <person name="Lee S."/>
            <person name="de Baynast K."/>
            <person name="Wissotski M."/>
            <person name="Liu L."/>
            <person name="Talag J."/>
            <person name="Goicoechea J."/>
            <person name="Angelova A."/>
            <person name="Jetty R."/>
            <person name="Kudrna D."/>
            <person name="Golser W."/>
            <person name="Rivera L."/>
            <person name="Zhang J."/>
            <person name="Wing R."/>
        </authorList>
    </citation>
    <scope>NUCLEOTIDE SEQUENCE</scope>
</reference>
<dbReference type="PROSITE" id="PS51257">
    <property type="entry name" value="PROKAR_LIPOPROTEIN"/>
    <property type="match status" value="1"/>
</dbReference>
<reference evidence="3" key="3">
    <citation type="submission" date="2015-04" db="UniProtKB">
        <authorList>
            <consortium name="EnsemblPlants"/>
        </authorList>
    </citation>
    <scope>IDENTIFICATION</scope>
</reference>
<evidence type="ECO:0000313" key="4">
    <source>
        <dbReference type="Proteomes" id="UP000032180"/>
    </source>
</evidence>
<sequence length="117" mass="12113">MARSLAKALPLVLCLAAHLFTIACARHMPAEPEGFHLMVDSSPTYAGPSPACGHGNNQPCNQPSSADDVPLGGSPGFTTESGARDQFTSSLCRGCNNSVPVIGATQRVAGYGEEDRP</sequence>
<dbReference type="EnsemblPlants" id="LPERR01G11820.1">
    <property type="protein sequence ID" value="LPERR01G11820.1"/>
    <property type="gene ID" value="LPERR01G11820"/>
</dbReference>
<accession>A0A0D9V055</accession>
<feature type="chain" id="PRO_5002347056" evidence="2">
    <location>
        <begin position="26"/>
        <end position="117"/>
    </location>
</feature>
<organism evidence="3 4">
    <name type="scientific">Leersia perrieri</name>
    <dbReference type="NCBI Taxonomy" id="77586"/>
    <lineage>
        <taxon>Eukaryota</taxon>
        <taxon>Viridiplantae</taxon>
        <taxon>Streptophyta</taxon>
        <taxon>Embryophyta</taxon>
        <taxon>Tracheophyta</taxon>
        <taxon>Spermatophyta</taxon>
        <taxon>Magnoliopsida</taxon>
        <taxon>Liliopsida</taxon>
        <taxon>Poales</taxon>
        <taxon>Poaceae</taxon>
        <taxon>BOP clade</taxon>
        <taxon>Oryzoideae</taxon>
        <taxon>Oryzeae</taxon>
        <taxon>Oryzinae</taxon>
        <taxon>Leersia</taxon>
    </lineage>
</organism>
<dbReference type="Proteomes" id="UP000032180">
    <property type="component" value="Chromosome 1"/>
</dbReference>
<dbReference type="Gramene" id="LPERR01G11820.1">
    <property type="protein sequence ID" value="LPERR01G11820.1"/>
    <property type="gene ID" value="LPERR01G11820"/>
</dbReference>
<feature type="signal peptide" evidence="2">
    <location>
        <begin position="1"/>
        <end position="25"/>
    </location>
</feature>
<evidence type="ECO:0000256" key="1">
    <source>
        <dbReference type="SAM" id="MobiDB-lite"/>
    </source>
</evidence>
<protein>
    <submittedName>
        <fullName evidence="3">Uncharacterized protein</fullName>
    </submittedName>
</protein>
<evidence type="ECO:0000313" key="3">
    <source>
        <dbReference type="EnsemblPlants" id="LPERR01G11820.1"/>
    </source>
</evidence>
<proteinExistence type="predicted"/>
<dbReference type="HOGENOM" id="CLU_168566_0_0_1"/>
<keyword evidence="2" id="KW-0732">Signal</keyword>